<dbReference type="Proteomes" id="UP001141806">
    <property type="component" value="Unassembled WGS sequence"/>
</dbReference>
<dbReference type="AlphaFoldDB" id="A0A9Q0L1R3"/>
<dbReference type="EMBL" id="JAMYWD010000001">
    <property type="protein sequence ID" value="KAJ4980349.1"/>
    <property type="molecule type" value="Genomic_DNA"/>
</dbReference>
<name>A0A9Q0L1R3_9MAGN</name>
<evidence type="ECO:0000313" key="2">
    <source>
        <dbReference type="EMBL" id="KAJ4980349.1"/>
    </source>
</evidence>
<gene>
    <name evidence="2" type="ORF">NE237_031186</name>
</gene>
<evidence type="ECO:0000256" key="1">
    <source>
        <dbReference type="SAM" id="Phobius"/>
    </source>
</evidence>
<keyword evidence="1" id="KW-0812">Transmembrane</keyword>
<comment type="caution">
    <text evidence="2">The sequence shown here is derived from an EMBL/GenBank/DDBJ whole genome shotgun (WGS) entry which is preliminary data.</text>
</comment>
<proteinExistence type="predicted"/>
<keyword evidence="3" id="KW-1185">Reference proteome</keyword>
<dbReference type="SUPFAM" id="SSF81324">
    <property type="entry name" value="Voltage-gated potassium channels"/>
    <property type="match status" value="1"/>
</dbReference>
<protein>
    <submittedName>
        <fullName evidence="2">Uncharacterized protein</fullName>
    </submittedName>
</protein>
<reference evidence="2" key="1">
    <citation type="journal article" date="2023" name="Plant J.">
        <title>The genome of the king protea, Protea cynaroides.</title>
        <authorList>
            <person name="Chang J."/>
            <person name="Duong T.A."/>
            <person name="Schoeman C."/>
            <person name="Ma X."/>
            <person name="Roodt D."/>
            <person name="Barker N."/>
            <person name="Li Z."/>
            <person name="Van de Peer Y."/>
            <person name="Mizrachi E."/>
        </authorList>
    </citation>
    <scope>NUCLEOTIDE SEQUENCE</scope>
    <source>
        <tissue evidence="2">Young leaves</tissue>
    </source>
</reference>
<feature type="transmembrane region" description="Helical" evidence="1">
    <location>
        <begin position="91"/>
        <end position="109"/>
    </location>
</feature>
<organism evidence="2 3">
    <name type="scientific">Protea cynaroides</name>
    <dbReference type="NCBI Taxonomy" id="273540"/>
    <lineage>
        <taxon>Eukaryota</taxon>
        <taxon>Viridiplantae</taxon>
        <taxon>Streptophyta</taxon>
        <taxon>Embryophyta</taxon>
        <taxon>Tracheophyta</taxon>
        <taxon>Spermatophyta</taxon>
        <taxon>Magnoliopsida</taxon>
        <taxon>Proteales</taxon>
        <taxon>Proteaceae</taxon>
        <taxon>Protea</taxon>
    </lineage>
</organism>
<keyword evidence="1" id="KW-0472">Membrane</keyword>
<evidence type="ECO:0000313" key="3">
    <source>
        <dbReference type="Proteomes" id="UP001141806"/>
    </source>
</evidence>
<accession>A0A9Q0L1R3</accession>
<sequence>MWEENEGKKMGMVIYCLTDELRIDKEKSGSREMGSRLRERWFLKLKPGNNSSHHGSQIPIITGLKRIFIRSKKVPAMAAIKYANVSIVRQAFGLLVILILLGVLIYSFTCQNFTATETHLIIDALYFCTVTM</sequence>
<keyword evidence="1" id="KW-1133">Transmembrane helix</keyword>